<evidence type="ECO:0000256" key="3">
    <source>
        <dbReference type="ARBA" id="ARBA00022692"/>
    </source>
</evidence>
<name>A0ABT0HT45_9BACT</name>
<comment type="subcellular location">
    <subcellularLocation>
        <location evidence="1">Membrane</location>
        <topology evidence="1">Multi-pass membrane protein</topology>
    </subcellularLocation>
</comment>
<dbReference type="InterPro" id="IPR002549">
    <property type="entry name" value="AI-2E-like"/>
</dbReference>
<evidence type="ECO:0000313" key="7">
    <source>
        <dbReference type="EMBL" id="MCK8494813.1"/>
    </source>
</evidence>
<keyword evidence="8" id="KW-1185">Reference proteome</keyword>
<comment type="similarity">
    <text evidence="2">Belongs to the autoinducer-2 exporter (AI-2E) (TC 2.A.86) family.</text>
</comment>
<organism evidence="7 8">
    <name type="scientific">Spirosoma liriopis</name>
    <dbReference type="NCBI Taxonomy" id="2937440"/>
    <lineage>
        <taxon>Bacteria</taxon>
        <taxon>Pseudomonadati</taxon>
        <taxon>Bacteroidota</taxon>
        <taxon>Cytophagia</taxon>
        <taxon>Cytophagales</taxon>
        <taxon>Cytophagaceae</taxon>
        <taxon>Spirosoma</taxon>
    </lineage>
</organism>
<feature type="transmembrane region" description="Helical" evidence="6">
    <location>
        <begin position="237"/>
        <end position="266"/>
    </location>
</feature>
<evidence type="ECO:0000256" key="5">
    <source>
        <dbReference type="ARBA" id="ARBA00023136"/>
    </source>
</evidence>
<feature type="transmembrane region" description="Helical" evidence="6">
    <location>
        <begin position="208"/>
        <end position="230"/>
    </location>
</feature>
<sequence length="354" mass="37727">MDKYSSPSDNGLFGQRVSIAVGITILFAAIVSLFIISFDVFLLLIAALLVALPLRAAARKLHETTGLKEGLSLILVILGVLALLSGMVWLLAARISEQIVQFKQQAPQALEAVRNQLESSSLGQQLLSNIPSVEEIQQNSAKLMAQASGILSGTFGALSNIYVVLFMAAFIVVDPKLYRDGIILLVPKAGKKRTAEILDTLNHTLVSWLLGQLFSMAVVGILTAIGLWALGVRLAGVLALFAGLISFIPNLGPIIALFPALLLASLDGMDQVLYVLILYLSVQTIESSVATPLVQKKMINMPPALVFGSQLVIGAFGGLLGLTLATPIMAIIMVIVKMVYVQDILDDDSVQVAP</sequence>
<feature type="transmembrane region" description="Helical" evidence="6">
    <location>
        <begin position="150"/>
        <end position="173"/>
    </location>
</feature>
<dbReference type="Pfam" id="PF01594">
    <property type="entry name" value="AI-2E_transport"/>
    <property type="match status" value="1"/>
</dbReference>
<feature type="transmembrane region" description="Helical" evidence="6">
    <location>
        <begin position="306"/>
        <end position="336"/>
    </location>
</feature>
<dbReference type="PANTHER" id="PTHR21716">
    <property type="entry name" value="TRANSMEMBRANE PROTEIN"/>
    <property type="match status" value="1"/>
</dbReference>
<evidence type="ECO:0000256" key="1">
    <source>
        <dbReference type="ARBA" id="ARBA00004141"/>
    </source>
</evidence>
<feature type="transmembrane region" description="Helical" evidence="6">
    <location>
        <begin position="21"/>
        <end position="51"/>
    </location>
</feature>
<feature type="transmembrane region" description="Helical" evidence="6">
    <location>
        <begin position="71"/>
        <end position="93"/>
    </location>
</feature>
<dbReference type="PANTHER" id="PTHR21716:SF62">
    <property type="entry name" value="TRANSPORT PROTEIN YDBI-RELATED"/>
    <property type="match status" value="1"/>
</dbReference>
<evidence type="ECO:0000256" key="2">
    <source>
        <dbReference type="ARBA" id="ARBA00009773"/>
    </source>
</evidence>
<feature type="transmembrane region" description="Helical" evidence="6">
    <location>
        <begin position="272"/>
        <end position="294"/>
    </location>
</feature>
<keyword evidence="4 6" id="KW-1133">Transmembrane helix</keyword>
<proteinExistence type="inferred from homology"/>
<dbReference type="Proteomes" id="UP001202180">
    <property type="component" value="Unassembled WGS sequence"/>
</dbReference>
<protein>
    <submittedName>
        <fullName evidence="7">AI-2E family transporter</fullName>
    </submittedName>
</protein>
<reference evidence="7 8" key="1">
    <citation type="submission" date="2022-04" db="EMBL/GenBank/DDBJ databases">
        <title>Spirosoma sp. strain RP8 genome sequencing and assembly.</title>
        <authorList>
            <person name="Jung Y."/>
        </authorList>
    </citation>
    <scope>NUCLEOTIDE SEQUENCE [LARGE SCALE GENOMIC DNA]</scope>
    <source>
        <strain evidence="7 8">RP8</strain>
    </source>
</reference>
<keyword evidence="3 6" id="KW-0812">Transmembrane</keyword>
<dbReference type="RefSeq" id="WP_248479410.1">
    <property type="nucleotide sequence ID" value="NZ_JALPRF010000004.1"/>
</dbReference>
<evidence type="ECO:0000313" key="8">
    <source>
        <dbReference type="Proteomes" id="UP001202180"/>
    </source>
</evidence>
<evidence type="ECO:0000256" key="6">
    <source>
        <dbReference type="SAM" id="Phobius"/>
    </source>
</evidence>
<comment type="caution">
    <text evidence="7">The sequence shown here is derived from an EMBL/GenBank/DDBJ whole genome shotgun (WGS) entry which is preliminary data.</text>
</comment>
<keyword evidence="5 6" id="KW-0472">Membrane</keyword>
<accession>A0ABT0HT45</accession>
<gene>
    <name evidence="7" type="ORF">M0L20_23290</name>
</gene>
<evidence type="ECO:0000256" key="4">
    <source>
        <dbReference type="ARBA" id="ARBA00022989"/>
    </source>
</evidence>
<dbReference type="EMBL" id="JALPRF010000004">
    <property type="protein sequence ID" value="MCK8494813.1"/>
    <property type="molecule type" value="Genomic_DNA"/>
</dbReference>